<dbReference type="InterPro" id="IPR016073">
    <property type="entry name" value="Skp1_comp_POZ"/>
</dbReference>
<dbReference type="SUPFAM" id="SSF54695">
    <property type="entry name" value="POZ domain"/>
    <property type="match status" value="1"/>
</dbReference>
<dbReference type="PIRSF" id="PIRSF028729">
    <property type="entry name" value="E3_ubiquit_lig_SCF_Skp"/>
    <property type="match status" value="1"/>
</dbReference>
<sequence>MAEDEAKKITLKSSDGVFFEVDQIVMMESQMLKNMIEDDCTEIIIPLPNVAGNILSKVIEYCKKHAEAAVANPTGQDKAADEALKQWDAELVNVDKGTLYQLILASNYLNVKGLLDLTCQTVADMMRGKNPEQIRDILNITNDYTPEEEEEVRKENRWAFE</sequence>
<dbReference type="GO" id="GO:0006511">
    <property type="term" value="P:ubiquitin-dependent protein catabolic process"/>
    <property type="evidence" value="ECO:0007669"/>
    <property type="project" value="InterPro"/>
</dbReference>
<dbReference type="Gene3D" id="3.30.710.10">
    <property type="entry name" value="Potassium Channel Kv1.1, Chain A"/>
    <property type="match status" value="1"/>
</dbReference>
<dbReference type="GO" id="GO:0009867">
    <property type="term" value="P:jasmonic acid mediated signaling pathway"/>
    <property type="evidence" value="ECO:0007669"/>
    <property type="project" value="UniProtKB-ARBA"/>
</dbReference>
<protein>
    <recommendedName>
        <fullName evidence="7">SKP1-like protein</fullName>
    </recommendedName>
</protein>
<dbReference type="PANTHER" id="PTHR11165">
    <property type="entry name" value="SKP1"/>
    <property type="match status" value="1"/>
</dbReference>
<dbReference type="AlphaFoldDB" id="C7SJ61"/>
<dbReference type="EMBL" id="FJ467293">
    <property type="protein sequence ID" value="ACS69067.1"/>
    <property type="molecule type" value="mRNA"/>
</dbReference>
<comment type="subunit">
    <text evidence="7">Part of a SCF (SKP1-cullin-F-box) protein ligase complex.</text>
</comment>
<feature type="domain" description="SKP1 component dimerisation" evidence="8">
    <location>
        <begin position="112"/>
        <end position="159"/>
    </location>
</feature>
<dbReference type="FunFam" id="3.30.710.10:FF:000170">
    <property type="entry name" value="SKP1-like protein 5"/>
    <property type="match status" value="1"/>
</dbReference>
<reference evidence="10" key="1">
    <citation type="submission" date="2008-11" db="EMBL/GenBank/DDBJ databases">
        <authorList>
            <person name="Chang L.-C."/>
            <person name="Guo C.-L."/>
            <person name="Wang C.-S."/>
            <person name="Jauh G.-Y."/>
        </authorList>
    </citation>
    <scope>NUCLEOTIDE SEQUENCE</scope>
</reference>
<dbReference type="InterPro" id="IPR001232">
    <property type="entry name" value="SKP1-like"/>
</dbReference>
<evidence type="ECO:0000313" key="10">
    <source>
        <dbReference type="EMBL" id="ACS69067.1"/>
    </source>
</evidence>
<dbReference type="InterPro" id="IPR016072">
    <property type="entry name" value="Skp1_comp_dimer"/>
</dbReference>
<comment type="pathway">
    <text evidence="2 7">Protein modification; protein ubiquitination.</text>
</comment>
<name>C7SJ61_LILLO</name>
<evidence type="ECO:0000256" key="7">
    <source>
        <dbReference type="PIRNR" id="PIRNR028729"/>
    </source>
</evidence>
<evidence type="ECO:0000256" key="2">
    <source>
        <dbReference type="ARBA" id="ARBA00004906"/>
    </source>
</evidence>
<dbReference type="InterPro" id="IPR036296">
    <property type="entry name" value="SKP1-like_dim_sf"/>
</dbReference>
<evidence type="ECO:0000256" key="6">
    <source>
        <dbReference type="ARBA" id="ARBA00054396"/>
    </source>
</evidence>
<dbReference type="InterPro" id="IPR011333">
    <property type="entry name" value="SKP1/BTB/POZ_sf"/>
</dbReference>
<dbReference type="CDD" id="cd18322">
    <property type="entry name" value="BTB_POZ_SKP1"/>
    <property type="match status" value="1"/>
</dbReference>
<comment type="subcellular location">
    <subcellularLocation>
        <location evidence="1">Nucleus</location>
    </subcellularLocation>
</comment>
<organism evidence="10">
    <name type="scientific">Lilium longiflorum</name>
    <name type="common">Trumpet lily</name>
    <dbReference type="NCBI Taxonomy" id="4690"/>
    <lineage>
        <taxon>Eukaryota</taxon>
        <taxon>Viridiplantae</taxon>
        <taxon>Streptophyta</taxon>
        <taxon>Embryophyta</taxon>
        <taxon>Tracheophyta</taxon>
        <taxon>Spermatophyta</taxon>
        <taxon>Magnoliopsida</taxon>
        <taxon>Liliopsida</taxon>
        <taxon>Liliales</taxon>
        <taxon>Liliaceae</taxon>
        <taxon>Lilium</taxon>
    </lineage>
</organism>
<reference evidence="10" key="2">
    <citation type="journal article" date="2009" name="Plant Cell Physiol.">
        <title>Pollen-specific SKP1-like proteins are components of functional scf complexes and essential for lily pollen tube elongation.</title>
        <authorList>
            <person name="Chang L.C."/>
            <person name="Guo C.L."/>
            <person name="Lin Y.S."/>
            <person name="Fu H."/>
            <person name="Wang C.S."/>
            <person name="Jauh G.Y."/>
        </authorList>
    </citation>
    <scope>NUCLEOTIDE SEQUENCE</scope>
</reference>
<feature type="domain" description="SKP1 component POZ" evidence="9">
    <location>
        <begin position="7"/>
        <end position="66"/>
    </location>
</feature>
<proteinExistence type="evidence at transcript level"/>
<dbReference type="UniPathway" id="UPA00143"/>
<dbReference type="Pfam" id="PF01466">
    <property type="entry name" value="Skp1"/>
    <property type="match status" value="1"/>
</dbReference>
<evidence type="ECO:0000259" key="9">
    <source>
        <dbReference type="Pfam" id="PF03931"/>
    </source>
</evidence>
<accession>C7SJ61</accession>
<evidence type="ECO:0000259" key="8">
    <source>
        <dbReference type="Pfam" id="PF01466"/>
    </source>
</evidence>
<dbReference type="GO" id="GO:0016567">
    <property type="term" value="P:protein ubiquitination"/>
    <property type="evidence" value="ECO:0007669"/>
    <property type="project" value="UniProtKB-UniRule"/>
</dbReference>
<dbReference type="InterPro" id="IPR016897">
    <property type="entry name" value="SKP1"/>
</dbReference>
<evidence type="ECO:0000256" key="5">
    <source>
        <dbReference type="ARBA" id="ARBA00023242"/>
    </source>
</evidence>
<dbReference type="SUPFAM" id="SSF81382">
    <property type="entry name" value="Skp1 dimerisation domain-like"/>
    <property type="match status" value="1"/>
</dbReference>
<evidence type="ECO:0000256" key="4">
    <source>
        <dbReference type="ARBA" id="ARBA00022786"/>
    </source>
</evidence>
<keyword evidence="4 7" id="KW-0833">Ubl conjugation pathway</keyword>
<comment type="function">
    <text evidence="6 7">Involved in ubiquitination and subsequent proteasomal degradation of target proteins. Together with CUL1, RBX1 and a F-box protein, it forms a SCF E3 ubiquitin ligase complex. The functional specificity of this complex depends on the type of F-box protein. In the SCF complex, it serves as an adapter that links the F-box protein to CUL1.</text>
</comment>
<evidence type="ECO:0000256" key="1">
    <source>
        <dbReference type="ARBA" id="ARBA00004123"/>
    </source>
</evidence>
<comment type="similarity">
    <text evidence="3 7">Belongs to the SKP1 family.</text>
</comment>
<dbReference type="Pfam" id="PF03931">
    <property type="entry name" value="Skp1_POZ"/>
    <property type="match status" value="1"/>
</dbReference>
<dbReference type="GO" id="GO:0005634">
    <property type="term" value="C:nucleus"/>
    <property type="evidence" value="ECO:0007669"/>
    <property type="project" value="UniProtKB-SubCell"/>
</dbReference>
<dbReference type="SMART" id="SM00512">
    <property type="entry name" value="Skp1"/>
    <property type="match status" value="1"/>
</dbReference>
<keyword evidence="5" id="KW-0539">Nucleus</keyword>
<evidence type="ECO:0000256" key="3">
    <source>
        <dbReference type="ARBA" id="ARBA00009993"/>
    </source>
</evidence>